<protein>
    <submittedName>
        <fullName evidence="11">Lipid transfer protein</fullName>
    </submittedName>
</protein>
<comment type="caution">
    <text evidence="11">The sequence shown here is derived from an EMBL/GenBank/DDBJ whole genome shotgun (WGS) entry which is preliminary data.</text>
</comment>
<sequence length="170" mass="17979">MASKPLLSLFLILSSWVFVGFSQSLDSILQQLTSPAGSSFDSMPCMQKLLPCQQFLNSHAPPPSSCCLPLTAMIKDDAKCLCSIFNNPDLLKSFNVTQEDALKLPKACGTKADISICEKVNITASNTTDLNTTDLNTSSSSSTSSAAIRGIHYGVSGFGAILVALGFSAF</sequence>
<gene>
    <name evidence="11" type="ORF">O6P43_005206</name>
</gene>
<evidence type="ECO:0000256" key="6">
    <source>
        <dbReference type="ARBA" id="ARBA00023157"/>
    </source>
</evidence>
<evidence type="ECO:0000256" key="2">
    <source>
        <dbReference type="ARBA" id="ARBA00009748"/>
    </source>
</evidence>
<feature type="signal peptide" evidence="9">
    <location>
        <begin position="1"/>
        <end position="22"/>
    </location>
</feature>
<proteinExistence type="inferred from homology"/>
<dbReference type="AlphaFoldDB" id="A0AAD7Q5P9"/>
<dbReference type="Pfam" id="PF14368">
    <property type="entry name" value="LTP_2"/>
    <property type="match status" value="1"/>
</dbReference>
<keyword evidence="4" id="KW-0472">Membrane</keyword>
<dbReference type="Proteomes" id="UP001163823">
    <property type="component" value="Chromosome 3"/>
</dbReference>
<dbReference type="SUPFAM" id="SSF47699">
    <property type="entry name" value="Bifunctional inhibitor/lipid-transfer protein/seed storage 2S albumin"/>
    <property type="match status" value="1"/>
</dbReference>
<comment type="similarity">
    <text evidence="2">Belongs to the plant LTP family.</text>
</comment>
<evidence type="ECO:0000313" key="12">
    <source>
        <dbReference type="Proteomes" id="UP001163823"/>
    </source>
</evidence>
<evidence type="ECO:0000259" key="10">
    <source>
        <dbReference type="Pfam" id="PF14368"/>
    </source>
</evidence>
<dbReference type="PANTHER" id="PTHR33044">
    <property type="entry name" value="BIFUNCTIONAL INHIBITOR/LIPID-TRANSFER PROTEIN/SEED STORAGE 2S ALBUMIN SUPERFAMILY PROTEIN-RELATED"/>
    <property type="match status" value="1"/>
</dbReference>
<keyword evidence="3" id="KW-1003">Cell membrane</keyword>
<evidence type="ECO:0000256" key="9">
    <source>
        <dbReference type="SAM" id="SignalP"/>
    </source>
</evidence>
<dbReference type="InterPro" id="IPR016140">
    <property type="entry name" value="Bifunc_inhib/LTP/seed_store"/>
</dbReference>
<evidence type="ECO:0000256" key="7">
    <source>
        <dbReference type="ARBA" id="ARBA00023180"/>
    </source>
</evidence>
<organism evidence="11 12">
    <name type="scientific">Quillaja saponaria</name>
    <name type="common">Soap bark tree</name>
    <dbReference type="NCBI Taxonomy" id="32244"/>
    <lineage>
        <taxon>Eukaryota</taxon>
        <taxon>Viridiplantae</taxon>
        <taxon>Streptophyta</taxon>
        <taxon>Embryophyta</taxon>
        <taxon>Tracheophyta</taxon>
        <taxon>Spermatophyta</taxon>
        <taxon>Magnoliopsida</taxon>
        <taxon>eudicotyledons</taxon>
        <taxon>Gunneridae</taxon>
        <taxon>Pentapetalae</taxon>
        <taxon>rosids</taxon>
        <taxon>fabids</taxon>
        <taxon>Fabales</taxon>
        <taxon>Quillajaceae</taxon>
        <taxon>Quillaja</taxon>
    </lineage>
</organism>
<evidence type="ECO:0000256" key="4">
    <source>
        <dbReference type="ARBA" id="ARBA00022622"/>
    </source>
</evidence>
<dbReference type="EMBL" id="JARAOO010000003">
    <property type="protein sequence ID" value="KAJ7975257.1"/>
    <property type="molecule type" value="Genomic_DNA"/>
</dbReference>
<evidence type="ECO:0000256" key="1">
    <source>
        <dbReference type="ARBA" id="ARBA00004609"/>
    </source>
</evidence>
<feature type="chain" id="PRO_5042181657" evidence="9">
    <location>
        <begin position="23"/>
        <end position="170"/>
    </location>
</feature>
<evidence type="ECO:0000256" key="5">
    <source>
        <dbReference type="ARBA" id="ARBA00022729"/>
    </source>
</evidence>
<keyword evidence="7" id="KW-0325">Glycoprotein</keyword>
<dbReference type="Gene3D" id="1.10.110.10">
    <property type="entry name" value="Plant lipid-transfer and hydrophobic proteins"/>
    <property type="match status" value="1"/>
</dbReference>
<evidence type="ECO:0000313" key="11">
    <source>
        <dbReference type="EMBL" id="KAJ7975257.1"/>
    </source>
</evidence>
<dbReference type="CDD" id="cd00010">
    <property type="entry name" value="AAI_LTSS"/>
    <property type="match status" value="1"/>
</dbReference>
<keyword evidence="4" id="KW-0336">GPI-anchor</keyword>
<dbReference type="InterPro" id="IPR043325">
    <property type="entry name" value="LTSS"/>
</dbReference>
<keyword evidence="8" id="KW-0449">Lipoprotein</keyword>
<evidence type="ECO:0000256" key="8">
    <source>
        <dbReference type="ARBA" id="ARBA00023288"/>
    </source>
</evidence>
<name>A0AAD7Q5P9_QUISA</name>
<dbReference type="GO" id="GO:0005886">
    <property type="term" value="C:plasma membrane"/>
    <property type="evidence" value="ECO:0007669"/>
    <property type="project" value="UniProtKB-SubCell"/>
</dbReference>
<evidence type="ECO:0000256" key="3">
    <source>
        <dbReference type="ARBA" id="ARBA00022475"/>
    </source>
</evidence>
<comment type="subcellular location">
    <subcellularLocation>
        <location evidence="1">Cell membrane</location>
        <topology evidence="1">Lipid-anchor</topology>
        <topology evidence="1">GPI-anchor</topology>
    </subcellularLocation>
</comment>
<feature type="domain" description="Bifunctional inhibitor/plant lipid transfer protein/seed storage helical" evidence="10">
    <location>
        <begin position="42"/>
        <end position="117"/>
    </location>
</feature>
<reference evidence="11" key="1">
    <citation type="journal article" date="2023" name="Science">
        <title>Elucidation of the pathway for biosynthesis of saponin adjuvants from the soapbark tree.</title>
        <authorList>
            <person name="Reed J."/>
            <person name="Orme A."/>
            <person name="El-Demerdash A."/>
            <person name="Owen C."/>
            <person name="Martin L.B.B."/>
            <person name="Misra R.C."/>
            <person name="Kikuchi S."/>
            <person name="Rejzek M."/>
            <person name="Martin A.C."/>
            <person name="Harkess A."/>
            <person name="Leebens-Mack J."/>
            <person name="Louveau T."/>
            <person name="Stephenson M.J."/>
            <person name="Osbourn A."/>
        </authorList>
    </citation>
    <scope>NUCLEOTIDE SEQUENCE</scope>
    <source>
        <strain evidence="11">S10</strain>
    </source>
</reference>
<keyword evidence="6" id="KW-1015">Disulfide bond</keyword>
<dbReference type="InterPro" id="IPR036312">
    <property type="entry name" value="Bifun_inhib/LTP/seed_sf"/>
</dbReference>
<keyword evidence="12" id="KW-1185">Reference proteome</keyword>
<dbReference type="GO" id="GO:0098552">
    <property type="term" value="C:side of membrane"/>
    <property type="evidence" value="ECO:0007669"/>
    <property type="project" value="UniProtKB-KW"/>
</dbReference>
<dbReference type="KEGG" id="qsa:O6P43_005206"/>
<accession>A0AAD7Q5P9</accession>
<keyword evidence="5 9" id="KW-0732">Signal</keyword>